<feature type="non-terminal residue" evidence="2">
    <location>
        <position position="158"/>
    </location>
</feature>
<gene>
    <name evidence="2" type="ORF">AOXY_G22888</name>
</gene>
<dbReference type="EMBL" id="JAGXEW010000023">
    <property type="protein sequence ID" value="KAK1159029.1"/>
    <property type="molecule type" value="Genomic_DNA"/>
</dbReference>
<accession>A0AAD8CW08</accession>
<dbReference type="AlphaFoldDB" id="A0AAD8CW08"/>
<evidence type="ECO:0000256" key="1">
    <source>
        <dbReference type="SAM" id="MobiDB-lite"/>
    </source>
</evidence>
<dbReference type="PANTHER" id="PTHR23098:SF16">
    <property type="entry name" value="REGULATORY PROTEIN ZESTE"/>
    <property type="match status" value="1"/>
</dbReference>
<name>A0AAD8CW08_ACIOX</name>
<organism evidence="2 3">
    <name type="scientific">Acipenser oxyrinchus oxyrinchus</name>
    <dbReference type="NCBI Taxonomy" id="40147"/>
    <lineage>
        <taxon>Eukaryota</taxon>
        <taxon>Metazoa</taxon>
        <taxon>Chordata</taxon>
        <taxon>Craniata</taxon>
        <taxon>Vertebrata</taxon>
        <taxon>Euteleostomi</taxon>
        <taxon>Actinopterygii</taxon>
        <taxon>Chondrostei</taxon>
        <taxon>Acipenseriformes</taxon>
        <taxon>Acipenseridae</taxon>
        <taxon>Acipenser</taxon>
    </lineage>
</organism>
<comment type="caution">
    <text evidence="2">The sequence shown here is derived from an EMBL/GenBank/DDBJ whole genome shotgun (WGS) entry which is preliminary data.</text>
</comment>
<dbReference type="PANTHER" id="PTHR23098">
    <property type="entry name" value="AGAP001331-PA-RELATED"/>
    <property type="match status" value="1"/>
</dbReference>
<feature type="region of interest" description="Disordered" evidence="1">
    <location>
        <begin position="35"/>
        <end position="54"/>
    </location>
</feature>
<reference evidence="2" key="1">
    <citation type="submission" date="2022-02" db="EMBL/GenBank/DDBJ databases">
        <title>Atlantic sturgeon de novo genome assembly.</title>
        <authorList>
            <person name="Stock M."/>
            <person name="Klopp C."/>
            <person name="Guiguen Y."/>
            <person name="Cabau C."/>
            <person name="Parinello H."/>
            <person name="Santidrian Yebra-Pimentel E."/>
            <person name="Kuhl H."/>
            <person name="Dirks R.P."/>
            <person name="Guessner J."/>
            <person name="Wuertz S."/>
            <person name="Du K."/>
            <person name="Schartl M."/>
        </authorList>
    </citation>
    <scope>NUCLEOTIDE SEQUENCE</scope>
    <source>
        <strain evidence="2">STURGEONOMICS-FGT-2020</strain>
        <tissue evidence="2">Whole blood</tissue>
    </source>
</reference>
<feature type="region of interest" description="Disordered" evidence="1">
    <location>
        <begin position="61"/>
        <end position="123"/>
    </location>
</feature>
<evidence type="ECO:0000313" key="2">
    <source>
        <dbReference type="EMBL" id="KAK1159029.1"/>
    </source>
</evidence>
<keyword evidence="3" id="KW-1185">Reference proteome</keyword>
<dbReference type="GO" id="GO:0005634">
    <property type="term" value="C:nucleus"/>
    <property type="evidence" value="ECO:0007669"/>
    <property type="project" value="TreeGrafter"/>
</dbReference>
<protein>
    <submittedName>
        <fullName evidence="2">t-SNARE domain-containing protein 1-like</fullName>
    </submittedName>
</protein>
<sequence>INDLGVCPRDVNGIMKRWHDMRGSVKKKIAALHEASRATGLGPPPRSPLTPTEEKIRQTFDHPTLDGVGGMDTSALDLGFEQSTGFQMEQKKQGGVQPTNDGKEYSEEDQDNESEANIPQTLQSAAWCIPEPSVTTVTPPRPPVQAAFWLHNYRRKPS</sequence>
<proteinExistence type="predicted"/>
<evidence type="ECO:0000313" key="3">
    <source>
        <dbReference type="Proteomes" id="UP001230051"/>
    </source>
</evidence>
<dbReference type="Proteomes" id="UP001230051">
    <property type="component" value="Unassembled WGS sequence"/>
</dbReference>